<name>A0AAV5R4K6_PICKL</name>
<feature type="compositionally biased region" description="Low complexity" evidence="2">
    <location>
        <begin position="69"/>
        <end position="96"/>
    </location>
</feature>
<reference evidence="3 4" key="1">
    <citation type="journal article" date="2023" name="Elife">
        <title>Identification of key yeast species and microbe-microbe interactions impacting larval growth of Drosophila in the wild.</title>
        <authorList>
            <person name="Mure A."/>
            <person name="Sugiura Y."/>
            <person name="Maeda R."/>
            <person name="Honda K."/>
            <person name="Sakurai N."/>
            <person name="Takahashi Y."/>
            <person name="Watada M."/>
            <person name="Katoh T."/>
            <person name="Gotoh A."/>
            <person name="Gotoh Y."/>
            <person name="Taniguchi I."/>
            <person name="Nakamura K."/>
            <person name="Hayashi T."/>
            <person name="Katayama T."/>
            <person name="Uemura T."/>
            <person name="Hattori Y."/>
        </authorList>
    </citation>
    <scope>NUCLEOTIDE SEQUENCE [LARGE SCALE GENOMIC DNA]</scope>
    <source>
        <strain evidence="3 4">PK-24</strain>
    </source>
</reference>
<comment type="caution">
    <text evidence="3">The sequence shown here is derived from an EMBL/GenBank/DDBJ whole genome shotgun (WGS) entry which is preliminary data.</text>
</comment>
<keyword evidence="4" id="KW-1185">Reference proteome</keyword>
<sequence>MNGFPAQSTPSKGEFGHDISNTMQNLMQNLEIEDQKFKQYKVPNNNSINDIEFRSKTRPLFAKEESDKSSSVYSKSNSNDNDNNSKTNSNKSSQKSSRIKNRATVPIENNTTNDADDEKDSMSLNRSNASSSNMPLQLDIEKLQIPQRSSYVPENTIKQLLNQLKLKEEELQRSQEAAQIMYVQLSSANVNANVNSGIIEQEFKNQKINLLNEEHSNRILNYVDNIQKLQCEVYQSELKDLKEQLSSKEDDYNELLANYNQLEVWTLALFKEVGERSQTWTNMEFQLSVADLRRYMKPPLKRSNLQHLYRYLVQILYIEDDYEEEEEE</sequence>
<proteinExistence type="predicted"/>
<feature type="coiled-coil region" evidence="1">
    <location>
        <begin position="212"/>
        <end position="262"/>
    </location>
</feature>
<accession>A0AAV5R4K6</accession>
<evidence type="ECO:0000313" key="3">
    <source>
        <dbReference type="EMBL" id="GMM46245.1"/>
    </source>
</evidence>
<feature type="region of interest" description="Disordered" evidence="2">
    <location>
        <begin position="62"/>
        <end position="133"/>
    </location>
</feature>
<dbReference type="Proteomes" id="UP001378960">
    <property type="component" value="Unassembled WGS sequence"/>
</dbReference>
<feature type="region of interest" description="Disordered" evidence="2">
    <location>
        <begin position="1"/>
        <end position="21"/>
    </location>
</feature>
<dbReference type="EMBL" id="BTGB01000003">
    <property type="protein sequence ID" value="GMM46245.1"/>
    <property type="molecule type" value="Genomic_DNA"/>
</dbReference>
<keyword evidence="1" id="KW-0175">Coiled coil</keyword>
<protein>
    <submittedName>
        <fullName evidence="3">Uncharacterized protein</fullName>
    </submittedName>
</protein>
<feature type="compositionally biased region" description="Polar residues" evidence="2">
    <location>
        <begin position="1"/>
        <end position="11"/>
    </location>
</feature>
<gene>
    <name evidence="3" type="ORF">DAPK24_028200</name>
</gene>
<evidence type="ECO:0000313" key="4">
    <source>
        <dbReference type="Proteomes" id="UP001378960"/>
    </source>
</evidence>
<evidence type="ECO:0000256" key="1">
    <source>
        <dbReference type="SAM" id="Coils"/>
    </source>
</evidence>
<organism evidence="3 4">
    <name type="scientific">Pichia kluyveri</name>
    <name type="common">Yeast</name>
    <dbReference type="NCBI Taxonomy" id="36015"/>
    <lineage>
        <taxon>Eukaryota</taxon>
        <taxon>Fungi</taxon>
        <taxon>Dikarya</taxon>
        <taxon>Ascomycota</taxon>
        <taxon>Saccharomycotina</taxon>
        <taxon>Pichiomycetes</taxon>
        <taxon>Pichiales</taxon>
        <taxon>Pichiaceae</taxon>
        <taxon>Pichia</taxon>
    </lineage>
</organism>
<feature type="compositionally biased region" description="Low complexity" evidence="2">
    <location>
        <begin position="122"/>
        <end position="133"/>
    </location>
</feature>
<dbReference type="AlphaFoldDB" id="A0AAV5R4K6"/>
<evidence type="ECO:0000256" key="2">
    <source>
        <dbReference type="SAM" id="MobiDB-lite"/>
    </source>
</evidence>